<organism evidence="2 3">
    <name type="scientific">Ganoderma sinense ZZ0214-1</name>
    <dbReference type="NCBI Taxonomy" id="1077348"/>
    <lineage>
        <taxon>Eukaryota</taxon>
        <taxon>Fungi</taxon>
        <taxon>Dikarya</taxon>
        <taxon>Basidiomycota</taxon>
        <taxon>Agaricomycotina</taxon>
        <taxon>Agaricomycetes</taxon>
        <taxon>Polyporales</taxon>
        <taxon>Polyporaceae</taxon>
        <taxon>Ganoderma</taxon>
    </lineage>
</organism>
<accession>A0A2G8RN74</accession>
<reference evidence="2 3" key="1">
    <citation type="journal article" date="2015" name="Sci. Rep.">
        <title>Chromosome-level genome map provides insights into diverse defense mechanisms in the medicinal fungus Ganoderma sinense.</title>
        <authorList>
            <person name="Zhu Y."/>
            <person name="Xu J."/>
            <person name="Sun C."/>
            <person name="Zhou S."/>
            <person name="Xu H."/>
            <person name="Nelson D.R."/>
            <person name="Qian J."/>
            <person name="Song J."/>
            <person name="Luo H."/>
            <person name="Xiang L."/>
            <person name="Li Y."/>
            <person name="Xu Z."/>
            <person name="Ji A."/>
            <person name="Wang L."/>
            <person name="Lu S."/>
            <person name="Hayward A."/>
            <person name="Sun W."/>
            <person name="Li X."/>
            <person name="Schwartz D.C."/>
            <person name="Wang Y."/>
            <person name="Chen S."/>
        </authorList>
    </citation>
    <scope>NUCLEOTIDE SEQUENCE [LARGE SCALE GENOMIC DNA]</scope>
    <source>
        <strain evidence="2 3">ZZ0214-1</strain>
    </source>
</reference>
<feature type="compositionally biased region" description="Polar residues" evidence="1">
    <location>
        <begin position="24"/>
        <end position="47"/>
    </location>
</feature>
<dbReference type="AlphaFoldDB" id="A0A2G8RN74"/>
<evidence type="ECO:0000313" key="2">
    <source>
        <dbReference type="EMBL" id="PIL22950.1"/>
    </source>
</evidence>
<protein>
    <submittedName>
        <fullName evidence="2">Uncharacterized protein</fullName>
    </submittedName>
</protein>
<keyword evidence="3" id="KW-1185">Reference proteome</keyword>
<evidence type="ECO:0000313" key="3">
    <source>
        <dbReference type="Proteomes" id="UP000230002"/>
    </source>
</evidence>
<gene>
    <name evidence="2" type="ORF">GSI_15646</name>
</gene>
<comment type="caution">
    <text evidence="2">The sequence shown here is derived from an EMBL/GenBank/DDBJ whole genome shotgun (WGS) entry which is preliminary data.</text>
</comment>
<name>A0A2G8RN74_9APHY</name>
<dbReference type="EMBL" id="AYKW01000069">
    <property type="protein sequence ID" value="PIL22950.1"/>
    <property type="molecule type" value="Genomic_DNA"/>
</dbReference>
<evidence type="ECO:0000256" key="1">
    <source>
        <dbReference type="SAM" id="MobiDB-lite"/>
    </source>
</evidence>
<dbReference type="Proteomes" id="UP000230002">
    <property type="component" value="Unassembled WGS sequence"/>
</dbReference>
<proteinExistence type="predicted"/>
<sequence length="108" mass="12579">MPRFCAESNCYPAKRRRVLPRQAPQITPGATSDSATSGTLPTETSSSDIRSCLYEQQWLHRKSLIASLVTDDQRYHYVADNLTNHDRFPYDDNYDNTILDFNYYNFNF</sequence>
<feature type="region of interest" description="Disordered" evidence="1">
    <location>
        <begin position="17"/>
        <end position="47"/>
    </location>
</feature>